<sequence length="111" mass="11500">MTTTGAALVLHFDIPRMAAAEQALGMTIGAIVAEAQASDGVSLRVLRTLIAVGAALNQTERMLSRFMVFHLDDLKLTHADAAIKKHGVSACASAVGNALGVFLASITKEPA</sequence>
<accession>A0ABU0DLU3</accession>
<proteinExistence type="predicted"/>
<dbReference type="RefSeq" id="WP_307063057.1">
    <property type="nucleotide sequence ID" value="NZ_JAUSUH010000010.1"/>
</dbReference>
<reference evidence="1 2" key="1">
    <citation type="submission" date="2023-07" db="EMBL/GenBank/DDBJ databases">
        <title>Genomic Encyclopedia of Type Strains, Phase IV (KMG-IV): sequencing the most valuable type-strain genomes for metagenomic binning, comparative biology and taxonomic classification.</title>
        <authorList>
            <person name="Goeker M."/>
        </authorList>
    </citation>
    <scope>NUCLEOTIDE SEQUENCE [LARGE SCALE GENOMIC DNA]</scope>
    <source>
        <strain evidence="1 2">DSM 1277</strain>
    </source>
</reference>
<evidence type="ECO:0000313" key="1">
    <source>
        <dbReference type="EMBL" id="MDQ0349395.1"/>
    </source>
</evidence>
<name>A0ABU0DLU3_9HYPH</name>
<evidence type="ECO:0000313" key="2">
    <source>
        <dbReference type="Proteomes" id="UP001238467"/>
    </source>
</evidence>
<dbReference type="EMBL" id="JAUSUH010000010">
    <property type="protein sequence ID" value="MDQ0349395.1"/>
    <property type="molecule type" value="Genomic_DNA"/>
</dbReference>
<gene>
    <name evidence="1" type="ORF">J2S76_003840</name>
</gene>
<comment type="caution">
    <text evidence="1">The sequence shown here is derived from an EMBL/GenBank/DDBJ whole genome shotgun (WGS) entry which is preliminary data.</text>
</comment>
<dbReference type="Proteomes" id="UP001238467">
    <property type="component" value="Unassembled WGS sequence"/>
</dbReference>
<organism evidence="1 2">
    <name type="scientific">Ancylobacter vacuolatus</name>
    <dbReference type="NCBI Taxonomy" id="223389"/>
    <lineage>
        <taxon>Bacteria</taxon>
        <taxon>Pseudomonadati</taxon>
        <taxon>Pseudomonadota</taxon>
        <taxon>Alphaproteobacteria</taxon>
        <taxon>Hyphomicrobiales</taxon>
        <taxon>Xanthobacteraceae</taxon>
        <taxon>Ancylobacter</taxon>
    </lineage>
</organism>
<protein>
    <submittedName>
        <fullName evidence="1">Uncharacterized protein</fullName>
    </submittedName>
</protein>
<keyword evidence="2" id="KW-1185">Reference proteome</keyword>